<evidence type="ECO:0000313" key="2">
    <source>
        <dbReference type="EMBL" id="MBM6818140.1"/>
    </source>
</evidence>
<accession>A0ABS2FC75</accession>
<dbReference type="InterPro" id="IPR011051">
    <property type="entry name" value="RmlC_Cupin_sf"/>
</dbReference>
<feature type="domain" description="Sugar 3,4-ketoisomerase QdtA cupin" evidence="1">
    <location>
        <begin position="4"/>
        <end position="130"/>
    </location>
</feature>
<organism evidence="2 3">
    <name type="scientific">Clostridium saudiense</name>
    <dbReference type="NCBI Taxonomy" id="1414720"/>
    <lineage>
        <taxon>Bacteria</taxon>
        <taxon>Bacillati</taxon>
        <taxon>Bacillota</taxon>
        <taxon>Clostridia</taxon>
        <taxon>Eubacteriales</taxon>
        <taxon>Clostridiaceae</taxon>
        <taxon>Clostridium</taxon>
    </lineage>
</organism>
<reference evidence="2 3" key="1">
    <citation type="journal article" date="2021" name="Sci. Rep.">
        <title>The distribution of antibiotic resistance genes in chicken gut microbiota commensals.</title>
        <authorList>
            <person name="Juricova H."/>
            <person name="Matiasovicova J."/>
            <person name="Kubasova T."/>
            <person name="Cejkova D."/>
            <person name="Rychlik I."/>
        </authorList>
    </citation>
    <scope>NUCLEOTIDE SEQUENCE [LARGE SCALE GENOMIC DNA]</scope>
    <source>
        <strain evidence="2 3">An435</strain>
    </source>
</reference>
<dbReference type="InterPro" id="IPR008894">
    <property type="entry name" value="QdtA_cupin_dom"/>
</dbReference>
<evidence type="ECO:0000313" key="3">
    <source>
        <dbReference type="Proteomes" id="UP000767334"/>
    </source>
</evidence>
<dbReference type="RefSeq" id="WP_148324169.1">
    <property type="nucleotide sequence ID" value="NZ_JACJLL010000007.1"/>
</dbReference>
<keyword evidence="3" id="KW-1185">Reference proteome</keyword>
<name>A0ABS2FC75_9CLOT</name>
<dbReference type="Proteomes" id="UP000767334">
    <property type="component" value="Unassembled WGS sequence"/>
</dbReference>
<evidence type="ECO:0000259" key="1">
    <source>
        <dbReference type="Pfam" id="PF05523"/>
    </source>
</evidence>
<protein>
    <submittedName>
        <fullName evidence="2">WxcM-like domain-containing protein</fullName>
    </submittedName>
</protein>
<dbReference type="Pfam" id="PF05523">
    <property type="entry name" value="FdtA"/>
    <property type="match status" value="1"/>
</dbReference>
<proteinExistence type="predicted"/>
<dbReference type="InterPro" id="IPR014710">
    <property type="entry name" value="RmlC-like_jellyroll"/>
</dbReference>
<sequence length="135" mass="15865">MLNSGIMKFKRVEGKYGNLVPIEGGRDIPFDIKRIYYITDVESDIARGFHSHRMLHQVLLCLNGEVKIKLKTPFEEEVIQLKNDSRGLYIGPMIWREMYDFSENAVLLVLASDNYSEDDYIRNYDFYLDEANKLF</sequence>
<dbReference type="SUPFAM" id="SSF51182">
    <property type="entry name" value="RmlC-like cupins"/>
    <property type="match status" value="1"/>
</dbReference>
<dbReference type="EMBL" id="JACJLL010000007">
    <property type="protein sequence ID" value="MBM6818140.1"/>
    <property type="molecule type" value="Genomic_DNA"/>
</dbReference>
<dbReference type="Gene3D" id="2.60.120.10">
    <property type="entry name" value="Jelly Rolls"/>
    <property type="match status" value="1"/>
</dbReference>
<gene>
    <name evidence="2" type="ORF">H6A19_02095</name>
</gene>
<dbReference type="CDD" id="cd20292">
    <property type="entry name" value="cupin_QdtA-like"/>
    <property type="match status" value="1"/>
</dbReference>
<comment type="caution">
    <text evidence="2">The sequence shown here is derived from an EMBL/GenBank/DDBJ whole genome shotgun (WGS) entry which is preliminary data.</text>
</comment>